<evidence type="ECO:0000256" key="1">
    <source>
        <dbReference type="SAM" id="MobiDB-lite"/>
    </source>
</evidence>
<proteinExistence type="predicted"/>
<feature type="compositionally biased region" description="Basic and acidic residues" evidence="1">
    <location>
        <begin position="44"/>
        <end position="56"/>
    </location>
</feature>
<dbReference type="Proteomes" id="UP000887572">
    <property type="component" value="Unplaced"/>
</dbReference>
<organism evidence="2 3">
    <name type="scientific">Globodera rostochiensis</name>
    <name type="common">Golden nematode worm</name>
    <name type="synonym">Heterodera rostochiensis</name>
    <dbReference type="NCBI Taxonomy" id="31243"/>
    <lineage>
        <taxon>Eukaryota</taxon>
        <taxon>Metazoa</taxon>
        <taxon>Ecdysozoa</taxon>
        <taxon>Nematoda</taxon>
        <taxon>Chromadorea</taxon>
        <taxon>Rhabditida</taxon>
        <taxon>Tylenchina</taxon>
        <taxon>Tylenchomorpha</taxon>
        <taxon>Tylenchoidea</taxon>
        <taxon>Heteroderidae</taxon>
        <taxon>Heteroderinae</taxon>
        <taxon>Globodera</taxon>
    </lineage>
</organism>
<feature type="region of interest" description="Disordered" evidence="1">
    <location>
        <begin position="29"/>
        <end position="73"/>
    </location>
</feature>
<evidence type="ECO:0000313" key="2">
    <source>
        <dbReference type="Proteomes" id="UP000887572"/>
    </source>
</evidence>
<reference evidence="3" key="1">
    <citation type="submission" date="2022-11" db="UniProtKB">
        <authorList>
            <consortium name="WormBaseParasite"/>
        </authorList>
    </citation>
    <scope>IDENTIFICATION</scope>
</reference>
<feature type="compositionally biased region" description="Polar residues" evidence="1">
    <location>
        <begin position="57"/>
        <end position="73"/>
    </location>
</feature>
<dbReference type="WBParaSite" id="Gr19_v10_g15615.t1">
    <property type="protein sequence ID" value="Gr19_v10_g15615.t1"/>
    <property type="gene ID" value="Gr19_v10_g15615"/>
</dbReference>
<dbReference type="AlphaFoldDB" id="A0A914HAP1"/>
<name>A0A914HAP1_GLORO</name>
<accession>A0A914HAP1</accession>
<evidence type="ECO:0000313" key="3">
    <source>
        <dbReference type="WBParaSite" id="Gr19_v10_g15615.t1"/>
    </source>
</evidence>
<protein>
    <submittedName>
        <fullName evidence="3">Uncharacterized protein</fullName>
    </submittedName>
</protein>
<sequence length="73" mass="8030">MSVSRQSNPILTFISLNSKPRIASFLSRSIPSNIGHKRTNASRWKAEQRTAKRTADSVDNGQQDAANDDGNTN</sequence>
<keyword evidence="2" id="KW-1185">Reference proteome</keyword>